<dbReference type="PROSITE" id="PS51387">
    <property type="entry name" value="FAD_PCMH"/>
    <property type="match status" value="1"/>
</dbReference>
<dbReference type="InterPro" id="IPR004113">
    <property type="entry name" value="FAD-bd_oxidored_4_C"/>
</dbReference>
<dbReference type="FunFam" id="3.30.70.2740:FF:000001">
    <property type="entry name" value="D-lactate dehydrogenase mitochondrial"/>
    <property type="match status" value="1"/>
</dbReference>
<dbReference type="PANTHER" id="PTHR42934:SF2">
    <property type="entry name" value="GLYCOLATE OXIDASE SUBUNIT GLCD"/>
    <property type="match status" value="1"/>
</dbReference>
<dbReference type="FunFam" id="1.10.45.10:FF:000001">
    <property type="entry name" value="D-lactate dehydrogenase mitochondrial"/>
    <property type="match status" value="1"/>
</dbReference>
<name>A0A7G7YR07_9CORY</name>
<dbReference type="InterPro" id="IPR051914">
    <property type="entry name" value="FAD-linked_OxidoTrans_Type4"/>
</dbReference>
<sequence length="439" mass="46290">MEAASSDMALNADYGQALALVRAKSVDDVVATMRFAYDHALPVVPQGAMTGINGGANAIDGCILLSVRAMDRVLDIDATNHTVTVEPGIINADLKKTLAEQNLAYPPDPGSMAISSIGGNIATNAGGLCCVKYGVTRDYVREIKVVLPDGTLTRLGRKTAKGVAGLDLCSLFVGSEGTLGVIVEATLEVIALPPEPLTAVATFPTEHEAAATVSAYMATGLRPSLLEFLDGITINLLNNFGDFGLDDSVGAMLIMQSDAPTAASDVERFTEIAEENGALDVAFSDNTADNEALIATRRCVQPANELYARSHGGGQLIEDICIPRSAMPEFFDGLAEIRKETHTTIAVVAHAGDGNTHPSIFYDAKDPQSRAHAEEAFEQILDLGLRLGGTITGEHGIGSVKARWLTKELDEGSRRLHREIKNAVDPLGIANPGKMLGAL</sequence>
<evidence type="ECO:0000256" key="3">
    <source>
        <dbReference type="ARBA" id="ARBA00022630"/>
    </source>
</evidence>
<dbReference type="AlphaFoldDB" id="A0A7G7YR07"/>
<dbReference type="PANTHER" id="PTHR42934">
    <property type="entry name" value="GLYCOLATE OXIDASE SUBUNIT GLCD"/>
    <property type="match status" value="1"/>
</dbReference>
<evidence type="ECO:0000256" key="5">
    <source>
        <dbReference type="ARBA" id="ARBA00023002"/>
    </source>
</evidence>
<dbReference type="InterPro" id="IPR016164">
    <property type="entry name" value="FAD-linked_Oxase-like_C"/>
</dbReference>
<reference evidence="7 8" key="1">
    <citation type="submission" date="2019-12" db="EMBL/GenBank/DDBJ databases">
        <title>Corynebacterium sp. nov., isolated from feces of the Anser Albifrons in China.</title>
        <authorList>
            <person name="Liu Q."/>
        </authorList>
    </citation>
    <scope>NUCLEOTIDE SEQUENCE [LARGE SCALE GENOMIC DNA]</scope>
    <source>
        <strain evidence="7 8">23H37-10</strain>
    </source>
</reference>
<dbReference type="InterPro" id="IPR006094">
    <property type="entry name" value="Oxid_FAD_bind_N"/>
</dbReference>
<dbReference type="GO" id="GO:0016491">
    <property type="term" value="F:oxidoreductase activity"/>
    <property type="evidence" value="ECO:0007669"/>
    <property type="project" value="UniProtKB-KW"/>
</dbReference>
<dbReference type="InterPro" id="IPR036318">
    <property type="entry name" value="FAD-bd_PCMH-like_sf"/>
</dbReference>
<keyword evidence="5" id="KW-0560">Oxidoreductase</keyword>
<keyword evidence="4" id="KW-0274">FAD</keyword>
<comment type="cofactor">
    <cofactor evidence="1">
        <name>FAD</name>
        <dbReference type="ChEBI" id="CHEBI:57692"/>
    </cofactor>
</comment>
<proteinExistence type="inferred from homology"/>
<dbReference type="InterPro" id="IPR016169">
    <property type="entry name" value="FAD-bd_PCMH_sub2"/>
</dbReference>
<dbReference type="Gene3D" id="3.30.465.10">
    <property type="match status" value="1"/>
</dbReference>
<keyword evidence="3" id="KW-0285">Flavoprotein</keyword>
<comment type="similarity">
    <text evidence="2">Belongs to the FAD-binding oxidoreductase/transferase type 4 family.</text>
</comment>
<dbReference type="KEGG" id="cans:GP473_04290"/>
<dbReference type="Gene3D" id="3.30.70.2740">
    <property type="match status" value="1"/>
</dbReference>
<evidence type="ECO:0000256" key="2">
    <source>
        <dbReference type="ARBA" id="ARBA00008000"/>
    </source>
</evidence>
<dbReference type="InterPro" id="IPR016171">
    <property type="entry name" value="Vanillyl_alc_oxidase_C-sub2"/>
</dbReference>
<evidence type="ECO:0000256" key="4">
    <source>
        <dbReference type="ARBA" id="ARBA00022827"/>
    </source>
</evidence>
<dbReference type="InterPro" id="IPR016166">
    <property type="entry name" value="FAD-bd_PCMH"/>
</dbReference>
<evidence type="ECO:0000313" key="7">
    <source>
        <dbReference type="EMBL" id="QNH96927.1"/>
    </source>
</evidence>
<feature type="domain" description="FAD-binding PCMH-type" evidence="6">
    <location>
        <begin position="13"/>
        <end position="192"/>
    </location>
</feature>
<dbReference type="EMBL" id="CP046883">
    <property type="protein sequence ID" value="QNH96927.1"/>
    <property type="molecule type" value="Genomic_DNA"/>
</dbReference>
<organism evidence="7 8">
    <name type="scientific">Corynebacterium anserum</name>
    <dbReference type="NCBI Taxonomy" id="2684406"/>
    <lineage>
        <taxon>Bacteria</taxon>
        <taxon>Bacillati</taxon>
        <taxon>Actinomycetota</taxon>
        <taxon>Actinomycetes</taxon>
        <taxon>Mycobacteriales</taxon>
        <taxon>Corynebacteriaceae</taxon>
        <taxon>Corynebacterium</taxon>
    </lineage>
</organism>
<dbReference type="Proteomes" id="UP000515275">
    <property type="component" value="Chromosome"/>
</dbReference>
<evidence type="ECO:0000313" key="8">
    <source>
        <dbReference type="Proteomes" id="UP000515275"/>
    </source>
</evidence>
<dbReference type="Pfam" id="PF01565">
    <property type="entry name" value="FAD_binding_4"/>
    <property type="match status" value="1"/>
</dbReference>
<dbReference type="Pfam" id="PF02913">
    <property type="entry name" value="FAD-oxidase_C"/>
    <property type="match status" value="1"/>
</dbReference>
<accession>A0A7G7YR07</accession>
<evidence type="ECO:0000256" key="1">
    <source>
        <dbReference type="ARBA" id="ARBA00001974"/>
    </source>
</evidence>
<dbReference type="SUPFAM" id="SSF56176">
    <property type="entry name" value="FAD-binding/transporter-associated domain-like"/>
    <property type="match status" value="1"/>
</dbReference>
<keyword evidence="8" id="KW-1185">Reference proteome</keyword>
<dbReference type="GO" id="GO:0071949">
    <property type="term" value="F:FAD binding"/>
    <property type="evidence" value="ECO:0007669"/>
    <property type="project" value="InterPro"/>
</dbReference>
<dbReference type="Gene3D" id="1.10.45.10">
    <property type="entry name" value="Vanillyl-alcohol Oxidase, Chain A, domain 4"/>
    <property type="match status" value="1"/>
</dbReference>
<protein>
    <submittedName>
        <fullName evidence="7">FAD-binding protein</fullName>
    </submittedName>
</protein>
<evidence type="ECO:0000259" key="6">
    <source>
        <dbReference type="PROSITE" id="PS51387"/>
    </source>
</evidence>
<dbReference type="SUPFAM" id="SSF55103">
    <property type="entry name" value="FAD-linked oxidases, C-terminal domain"/>
    <property type="match status" value="1"/>
</dbReference>
<gene>
    <name evidence="7" type="ORF">GP473_04290</name>
</gene>